<dbReference type="EMBL" id="JANBUP010000199">
    <property type="protein sequence ID" value="KAJ2812558.1"/>
    <property type="molecule type" value="Genomic_DNA"/>
</dbReference>
<sequence length="255" mass="28235">MIGVGASYVFSPSMLATWAACCMAFGVSVGLFGVDQGWINFVGNKKALTDKQPAQETETASDEYAAITAQLMDTDIAKECLENSSEWKRLPYFWHDKDKSFEDAFIPSTLHGPEKMSVEPVVFLNRDRQQFVFIVHIGKRLCGHDGIVHGGVQATLFDEVTARPAFWNLPRNIALTGSLKVNYRRPVVASQILVFKTQVAKIEGRKATITAQLEDVKGNLLSDAEALYVSPGNEKLFPDCSEKIKVFESTYPGSF</sequence>
<proteinExistence type="predicted"/>
<gene>
    <name evidence="1" type="ORF">H4S07_001315</name>
</gene>
<accession>A0ACC1LN84</accession>
<name>A0ACC1LN84_9FUNG</name>
<keyword evidence="2" id="KW-1185">Reference proteome</keyword>
<protein>
    <submittedName>
        <fullName evidence="1">Uncharacterized protein</fullName>
    </submittedName>
</protein>
<dbReference type="Proteomes" id="UP001140096">
    <property type="component" value="Unassembled WGS sequence"/>
</dbReference>
<reference evidence="1" key="1">
    <citation type="submission" date="2022-07" db="EMBL/GenBank/DDBJ databases">
        <title>Phylogenomic reconstructions and comparative analyses of Kickxellomycotina fungi.</title>
        <authorList>
            <person name="Reynolds N.K."/>
            <person name="Stajich J.E."/>
            <person name="Barry K."/>
            <person name="Grigoriev I.V."/>
            <person name="Crous P."/>
            <person name="Smith M.E."/>
        </authorList>
    </citation>
    <scope>NUCLEOTIDE SEQUENCE</scope>
    <source>
        <strain evidence="1">CBS 102833</strain>
    </source>
</reference>
<comment type="caution">
    <text evidence="1">The sequence shown here is derived from an EMBL/GenBank/DDBJ whole genome shotgun (WGS) entry which is preliminary data.</text>
</comment>
<evidence type="ECO:0000313" key="2">
    <source>
        <dbReference type="Proteomes" id="UP001140096"/>
    </source>
</evidence>
<evidence type="ECO:0000313" key="1">
    <source>
        <dbReference type="EMBL" id="KAJ2812558.1"/>
    </source>
</evidence>
<organism evidence="1 2">
    <name type="scientific">Coemansia furcata</name>
    <dbReference type="NCBI Taxonomy" id="417177"/>
    <lineage>
        <taxon>Eukaryota</taxon>
        <taxon>Fungi</taxon>
        <taxon>Fungi incertae sedis</taxon>
        <taxon>Zoopagomycota</taxon>
        <taxon>Kickxellomycotina</taxon>
        <taxon>Kickxellomycetes</taxon>
        <taxon>Kickxellales</taxon>
        <taxon>Kickxellaceae</taxon>
        <taxon>Coemansia</taxon>
    </lineage>
</organism>